<dbReference type="GO" id="GO:0008441">
    <property type="term" value="F:3'(2'),5'-bisphosphate nucleotidase activity"/>
    <property type="evidence" value="ECO:0007669"/>
    <property type="project" value="UniProtKB-UniRule"/>
</dbReference>
<comment type="similarity">
    <text evidence="2 9">Belongs to the inositol monophosphatase superfamily. CysQ family.</text>
</comment>
<dbReference type="PANTHER" id="PTHR43028:SF5">
    <property type="entry name" value="3'(2'),5'-BISPHOSPHATE NUCLEOTIDASE 1"/>
    <property type="match status" value="1"/>
</dbReference>
<feature type="binding site" evidence="9">
    <location>
        <position position="209"/>
    </location>
    <ligand>
        <name>substrate</name>
    </ligand>
</feature>
<evidence type="ECO:0000313" key="11">
    <source>
        <dbReference type="EMBL" id="RCL40642.1"/>
    </source>
</evidence>
<evidence type="ECO:0000256" key="6">
    <source>
        <dbReference type="ARBA" id="ARBA00022801"/>
    </source>
</evidence>
<dbReference type="InterPro" id="IPR006240">
    <property type="entry name" value="CysQ"/>
</dbReference>
<dbReference type="PANTHER" id="PTHR43028">
    <property type="entry name" value="3'(2'),5'-BISPHOSPHATE NUCLEOTIDASE 1"/>
    <property type="match status" value="1"/>
</dbReference>
<feature type="binding site" evidence="9">
    <location>
        <position position="73"/>
    </location>
    <ligand>
        <name>substrate</name>
    </ligand>
</feature>
<dbReference type="Gene3D" id="3.30.540.10">
    <property type="entry name" value="Fructose-1,6-Bisphosphatase, subunit A, domain 1"/>
    <property type="match status" value="1"/>
</dbReference>
<dbReference type="EC" id="3.1.3.7" evidence="9"/>
<name>A0A368BV04_9GAMM</name>
<evidence type="ECO:0000256" key="9">
    <source>
        <dbReference type="HAMAP-Rule" id="MF_02095"/>
    </source>
</evidence>
<evidence type="ECO:0000256" key="10">
    <source>
        <dbReference type="PIRSR" id="PIRSR600760-2"/>
    </source>
</evidence>
<keyword evidence="8 9" id="KW-0472">Membrane</keyword>
<dbReference type="InterPro" id="IPR020583">
    <property type="entry name" value="Inositol_monoP_metal-BS"/>
</dbReference>
<keyword evidence="7 9" id="KW-0460">Magnesium</keyword>
<evidence type="ECO:0000256" key="2">
    <source>
        <dbReference type="ARBA" id="ARBA00005289"/>
    </source>
</evidence>
<keyword evidence="6 9" id="KW-0378">Hydrolase</keyword>
<keyword evidence="5 9" id="KW-0479">Metal-binding</keyword>
<dbReference type="InterPro" id="IPR020550">
    <property type="entry name" value="Inositol_monophosphatase_CS"/>
</dbReference>
<evidence type="ECO:0000256" key="8">
    <source>
        <dbReference type="ARBA" id="ARBA00023136"/>
    </source>
</evidence>
<evidence type="ECO:0000256" key="7">
    <source>
        <dbReference type="ARBA" id="ARBA00022842"/>
    </source>
</evidence>
<dbReference type="PROSITE" id="PS00630">
    <property type="entry name" value="IMP_2"/>
    <property type="match status" value="1"/>
</dbReference>
<dbReference type="InterPro" id="IPR050725">
    <property type="entry name" value="CysQ/Inositol_MonoPase"/>
</dbReference>
<dbReference type="Gene3D" id="3.40.190.80">
    <property type="match status" value="1"/>
</dbReference>
<feature type="binding site" evidence="10">
    <location>
        <position position="73"/>
    </location>
    <ligand>
        <name>Mg(2+)</name>
        <dbReference type="ChEBI" id="CHEBI:18420"/>
        <label>1</label>
        <note>catalytic</note>
    </ligand>
</feature>
<dbReference type="GO" id="GO:0005886">
    <property type="term" value="C:plasma membrane"/>
    <property type="evidence" value="ECO:0007669"/>
    <property type="project" value="UniProtKB-SubCell"/>
</dbReference>
<comment type="subcellular location">
    <subcellularLocation>
        <location evidence="9">Cell inner membrane</location>
        <topology evidence="9">Peripheral membrane protein</topology>
        <orientation evidence="9">Cytoplasmic side</orientation>
    </subcellularLocation>
</comment>
<evidence type="ECO:0000256" key="3">
    <source>
        <dbReference type="ARBA" id="ARBA00022475"/>
    </source>
</evidence>
<dbReference type="HAMAP" id="MF_02095">
    <property type="entry name" value="CysQ"/>
    <property type="match status" value="1"/>
</dbReference>
<comment type="cofactor">
    <cofactor evidence="9 10">
        <name>Mg(2+)</name>
        <dbReference type="ChEBI" id="CHEBI:18420"/>
    </cofactor>
</comment>
<feature type="binding site" evidence="9">
    <location>
        <position position="92"/>
    </location>
    <ligand>
        <name>Mg(2+)</name>
        <dbReference type="ChEBI" id="CHEBI:18420"/>
        <label>2</label>
    </ligand>
</feature>
<evidence type="ECO:0000256" key="1">
    <source>
        <dbReference type="ARBA" id="ARBA00001625"/>
    </source>
</evidence>
<feature type="binding site" evidence="9">
    <location>
        <position position="89"/>
    </location>
    <ligand>
        <name>Mg(2+)</name>
        <dbReference type="ChEBI" id="CHEBI:18420"/>
        <label>1</label>
    </ligand>
</feature>
<dbReference type="CDD" id="cd01638">
    <property type="entry name" value="CysQ"/>
    <property type="match status" value="1"/>
</dbReference>
<feature type="binding site" evidence="10">
    <location>
        <position position="89"/>
    </location>
    <ligand>
        <name>Mg(2+)</name>
        <dbReference type="ChEBI" id="CHEBI:18420"/>
        <label>1</label>
        <note>catalytic</note>
    </ligand>
</feature>
<dbReference type="GO" id="GO:0050427">
    <property type="term" value="P:3'-phosphoadenosine 5'-phosphosulfate metabolic process"/>
    <property type="evidence" value="ECO:0007669"/>
    <property type="project" value="TreeGrafter"/>
</dbReference>
<dbReference type="InterPro" id="IPR000760">
    <property type="entry name" value="Inositol_monophosphatase-like"/>
</dbReference>
<comment type="catalytic activity">
    <reaction evidence="1 9">
        <text>adenosine 3',5'-bisphosphate + H2O = AMP + phosphate</text>
        <dbReference type="Rhea" id="RHEA:10040"/>
        <dbReference type="ChEBI" id="CHEBI:15377"/>
        <dbReference type="ChEBI" id="CHEBI:43474"/>
        <dbReference type="ChEBI" id="CHEBI:58343"/>
        <dbReference type="ChEBI" id="CHEBI:456215"/>
        <dbReference type="EC" id="3.1.3.7"/>
    </reaction>
</comment>
<dbReference type="SUPFAM" id="SSF56655">
    <property type="entry name" value="Carbohydrate phosphatase"/>
    <property type="match status" value="1"/>
</dbReference>
<gene>
    <name evidence="9" type="primary">cysQ</name>
    <name evidence="11" type="ORF">DBW96_03275</name>
</gene>
<feature type="binding site" evidence="9">
    <location>
        <position position="73"/>
    </location>
    <ligand>
        <name>Mg(2+)</name>
        <dbReference type="ChEBI" id="CHEBI:18420"/>
        <label>1</label>
    </ligand>
</feature>
<dbReference type="EMBL" id="QOPE01000023">
    <property type="protein sequence ID" value="RCL40642.1"/>
    <property type="molecule type" value="Genomic_DNA"/>
</dbReference>
<feature type="binding site" evidence="9">
    <location>
        <begin position="91"/>
        <end position="94"/>
    </location>
    <ligand>
        <name>substrate</name>
    </ligand>
</feature>
<reference evidence="11 12" key="1">
    <citation type="journal article" date="2018" name="Microbiome">
        <title>Fine metagenomic profile of the Mediterranean stratified and mixed water columns revealed by assembly and recruitment.</title>
        <authorList>
            <person name="Haro-Moreno J.M."/>
            <person name="Lopez-Perez M."/>
            <person name="De La Torre J.R."/>
            <person name="Picazo A."/>
            <person name="Camacho A."/>
            <person name="Rodriguez-Valera F."/>
        </authorList>
    </citation>
    <scope>NUCLEOTIDE SEQUENCE [LARGE SCALE GENOMIC DNA]</scope>
    <source>
        <strain evidence="11">MED-G82</strain>
    </source>
</reference>
<feature type="binding site" evidence="10">
    <location>
        <position position="91"/>
    </location>
    <ligand>
        <name>Mg(2+)</name>
        <dbReference type="ChEBI" id="CHEBI:18420"/>
        <label>1</label>
        <note>catalytic</note>
    </ligand>
</feature>
<evidence type="ECO:0000313" key="12">
    <source>
        <dbReference type="Proteomes" id="UP000253307"/>
    </source>
</evidence>
<dbReference type="Proteomes" id="UP000253307">
    <property type="component" value="Unassembled WGS sequence"/>
</dbReference>
<keyword evidence="4 9" id="KW-0997">Cell inner membrane</keyword>
<evidence type="ECO:0000256" key="5">
    <source>
        <dbReference type="ARBA" id="ARBA00022723"/>
    </source>
</evidence>
<dbReference type="GO" id="GO:0000287">
    <property type="term" value="F:magnesium ion binding"/>
    <property type="evidence" value="ECO:0007669"/>
    <property type="project" value="UniProtKB-UniRule"/>
</dbReference>
<comment type="caution">
    <text evidence="11">The sequence shown here is derived from an EMBL/GenBank/DDBJ whole genome shotgun (WGS) entry which is preliminary data.</text>
</comment>
<feature type="binding site" evidence="9">
    <location>
        <position position="89"/>
    </location>
    <ligand>
        <name>Mg(2+)</name>
        <dbReference type="ChEBI" id="CHEBI:18420"/>
        <label>2</label>
    </ligand>
</feature>
<feature type="binding site" evidence="9">
    <location>
        <position position="91"/>
    </location>
    <ligand>
        <name>Mg(2+)</name>
        <dbReference type="ChEBI" id="CHEBI:18420"/>
        <label>1</label>
    </ligand>
</feature>
<evidence type="ECO:0000256" key="4">
    <source>
        <dbReference type="ARBA" id="ARBA00022519"/>
    </source>
</evidence>
<protein>
    <recommendedName>
        <fullName evidence="9">3'(2'),5'-bisphosphate nucleotidase CysQ</fullName>
        <ecNumber evidence="9">3.1.3.7</ecNumber>
    </recommendedName>
    <alternativeName>
        <fullName evidence="9">3'(2'),5-bisphosphonucleoside 3'(2')-phosphohydrolase</fullName>
    </alternativeName>
    <alternativeName>
        <fullName evidence="9">3'-phosphoadenosine 5'-phosphate phosphatase</fullName>
        <shortName evidence="9">PAP phosphatase</shortName>
    </alternativeName>
</protein>
<keyword evidence="3 9" id="KW-1003">Cell membrane</keyword>
<dbReference type="GO" id="GO:0000103">
    <property type="term" value="P:sulfate assimilation"/>
    <property type="evidence" value="ECO:0007669"/>
    <property type="project" value="TreeGrafter"/>
</dbReference>
<organism evidence="11 12">
    <name type="scientific">SAR86 cluster bacterium</name>
    <dbReference type="NCBI Taxonomy" id="2030880"/>
    <lineage>
        <taxon>Bacteria</taxon>
        <taxon>Pseudomonadati</taxon>
        <taxon>Pseudomonadota</taxon>
        <taxon>Gammaproteobacteria</taxon>
        <taxon>SAR86 cluster</taxon>
    </lineage>
</organism>
<dbReference type="AlphaFoldDB" id="A0A368BV04"/>
<dbReference type="GO" id="GO:0046854">
    <property type="term" value="P:phosphatidylinositol phosphate biosynthetic process"/>
    <property type="evidence" value="ECO:0007669"/>
    <property type="project" value="InterPro"/>
</dbReference>
<proteinExistence type="inferred from homology"/>
<dbReference type="Pfam" id="PF00459">
    <property type="entry name" value="Inositol_P"/>
    <property type="match status" value="1"/>
</dbReference>
<feature type="binding site" evidence="10">
    <location>
        <position position="92"/>
    </location>
    <ligand>
        <name>Mg(2+)</name>
        <dbReference type="ChEBI" id="CHEBI:18420"/>
        <label>1</label>
        <note>catalytic</note>
    </ligand>
</feature>
<accession>A0A368BV04</accession>
<feature type="binding site" evidence="10">
    <location>
        <position position="209"/>
    </location>
    <ligand>
        <name>Mg(2+)</name>
        <dbReference type="ChEBI" id="CHEBI:18420"/>
        <label>1</label>
        <note>catalytic</note>
    </ligand>
</feature>
<comment type="function">
    <text evidence="9">Converts adenosine-3',5'-bisphosphate (PAP) to AMP.</text>
</comment>
<sequence length="270" mass="29884">MKLDDNFFLKAEQVLREIELECSIKILDIYKSNEFLQKNKSDGSPVTAADLAANEIIKNSLNNNFPNIPVLSEELKYPENIPETFWLVDPLDGTKEFIKKTDQFTVNIALVHESESIFGMVSAPAMKKIWLSAKSNQATKTQGSIYDRKINVATSASHSSSDDSNFLNFLKDSGVDAQPMPLGSSLKICLAADGDVDIYPRFGPTSEWDIAAANAVLSYAGGLLVDLESHQKLAYGKQDSVLNPRFIAISPYINSIEVLKLVEEFNKTLL</sequence>
<dbReference type="PROSITE" id="PS00629">
    <property type="entry name" value="IMP_1"/>
    <property type="match status" value="1"/>
</dbReference>
<feature type="binding site" evidence="9">
    <location>
        <position position="209"/>
    </location>
    <ligand>
        <name>Mg(2+)</name>
        <dbReference type="ChEBI" id="CHEBI:18420"/>
        <label>2</label>
    </ligand>
</feature>